<keyword evidence="2" id="KW-1185">Reference proteome</keyword>
<dbReference type="KEGG" id="hbi:HBZC1_16880"/>
<evidence type="ECO:0000313" key="1">
    <source>
        <dbReference type="EMBL" id="CCB80674.1"/>
    </source>
</evidence>
<dbReference type="EMBL" id="FR871757">
    <property type="protein sequence ID" value="CCB80674.1"/>
    <property type="molecule type" value="Genomic_DNA"/>
</dbReference>
<proteinExistence type="predicted"/>
<name>F8KPF0_HELBC</name>
<dbReference type="HOGENOM" id="CLU_2450524_0_0_7"/>
<protein>
    <submittedName>
        <fullName evidence="1">Uncharacterized protein</fullName>
    </submittedName>
</protein>
<sequence>MANFKIQSFNLKNLPSGFVSIPFEGWEFVSFFKFLFERHLKNLRGDCVAMALKVQKTDIELDILRLKDLGILKEVASKRFELDFSVAKG</sequence>
<evidence type="ECO:0000313" key="2">
    <source>
        <dbReference type="Proteomes" id="UP000008387"/>
    </source>
</evidence>
<dbReference type="STRING" id="1002804.HBZC1_16880"/>
<organism evidence="1 2">
    <name type="scientific">Helicobacter bizzozeronii (strain CIII-1)</name>
    <dbReference type="NCBI Taxonomy" id="1002804"/>
    <lineage>
        <taxon>Bacteria</taxon>
        <taxon>Pseudomonadati</taxon>
        <taxon>Campylobacterota</taxon>
        <taxon>Epsilonproteobacteria</taxon>
        <taxon>Campylobacterales</taxon>
        <taxon>Helicobacteraceae</taxon>
        <taxon>Helicobacter</taxon>
    </lineage>
</organism>
<dbReference type="Proteomes" id="UP000008387">
    <property type="component" value="Chromosome"/>
</dbReference>
<reference evidence="1 2" key="1">
    <citation type="journal article" date="2011" name="J. Bacteriol.">
        <title>Genome sequence of Helicobacter bizzozeronii strain CIII-1, an isolate from human gastric mucosa.</title>
        <authorList>
            <person name="Schott T."/>
            <person name="Rossi M."/>
            <person name="Hanninen M.L."/>
        </authorList>
    </citation>
    <scope>NUCLEOTIDE SEQUENCE [LARGE SCALE GENOMIC DNA]</scope>
    <source>
        <strain evidence="1 2">CIII-1</strain>
    </source>
</reference>
<gene>
    <name evidence="1" type="ordered locus">HBZC1_16880</name>
</gene>
<accession>F8KPF0</accession>
<dbReference type="AlphaFoldDB" id="F8KPF0"/>